<sequence length="136" mass="14957">SRYCLNLKNLPYQMDHVEIPDVEALAEKISAVLTGDRPDGVSPEYTIPIIQDHSTGAVLSNSPGIAAYLDKTYPSSGPVLIPAGTITLQPAFTDAVNEVFEHLRVPLFYADTVVKMNDRTASCMRARFTGICTWER</sequence>
<dbReference type="EMBL" id="JAUEPT010000061">
    <property type="protein sequence ID" value="KAK0435669.1"/>
    <property type="molecule type" value="Genomic_DNA"/>
</dbReference>
<feature type="non-terminal residue" evidence="2">
    <location>
        <position position="1"/>
    </location>
</feature>
<name>A0AA39J6G0_9AGAR</name>
<dbReference type="AlphaFoldDB" id="A0AA39J6G0"/>
<evidence type="ECO:0000259" key="1">
    <source>
        <dbReference type="PROSITE" id="PS50404"/>
    </source>
</evidence>
<dbReference type="Gene3D" id="3.40.30.10">
    <property type="entry name" value="Glutaredoxin"/>
    <property type="match status" value="1"/>
</dbReference>
<keyword evidence="3" id="KW-1185">Reference proteome</keyword>
<dbReference type="InterPro" id="IPR036249">
    <property type="entry name" value="Thioredoxin-like_sf"/>
</dbReference>
<reference evidence="2" key="1">
    <citation type="submission" date="2023-06" db="EMBL/GenBank/DDBJ databases">
        <authorList>
            <consortium name="Lawrence Berkeley National Laboratory"/>
            <person name="Ahrendt S."/>
            <person name="Sahu N."/>
            <person name="Indic B."/>
            <person name="Wong-Bajracharya J."/>
            <person name="Merenyi Z."/>
            <person name="Ke H.-M."/>
            <person name="Monk M."/>
            <person name="Kocsube S."/>
            <person name="Drula E."/>
            <person name="Lipzen A."/>
            <person name="Balint B."/>
            <person name="Henrissat B."/>
            <person name="Andreopoulos B."/>
            <person name="Martin F.M."/>
            <person name="Harder C.B."/>
            <person name="Rigling D."/>
            <person name="Ford K.L."/>
            <person name="Foster G.D."/>
            <person name="Pangilinan J."/>
            <person name="Papanicolaou A."/>
            <person name="Barry K."/>
            <person name="LaButti K."/>
            <person name="Viragh M."/>
            <person name="Koriabine M."/>
            <person name="Yan M."/>
            <person name="Riley R."/>
            <person name="Champramary S."/>
            <person name="Plett K.L."/>
            <person name="Tsai I.J."/>
            <person name="Slot J."/>
            <person name="Sipos G."/>
            <person name="Plett J."/>
            <person name="Nagy L.G."/>
            <person name="Grigoriev I.V."/>
        </authorList>
    </citation>
    <scope>NUCLEOTIDE SEQUENCE</scope>
    <source>
        <strain evidence="2">FPL87.14</strain>
    </source>
</reference>
<gene>
    <name evidence="2" type="ORF">EV421DRAFT_1716549</name>
</gene>
<dbReference type="PROSITE" id="PS50404">
    <property type="entry name" value="GST_NTER"/>
    <property type="match status" value="1"/>
</dbReference>
<dbReference type="Pfam" id="PF13409">
    <property type="entry name" value="GST_N_2"/>
    <property type="match status" value="1"/>
</dbReference>
<dbReference type="InterPro" id="IPR004045">
    <property type="entry name" value="Glutathione_S-Trfase_N"/>
</dbReference>
<dbReference type="SUPFAM" id="SSF52833">
    <property type="entry name" value="Thioredoxin-like"/>
    <property type="match status" value="1"/>
</dbReference>
<feature type="domain" description="GST N-terminal" evidence="1">
    <location>
        <begin position="1"/>
        <end position="77"/>
    </location>
</feature>
<dbReference type="Proteomes" id="UP001175226">
    <property type="component" value="Unassembled WGS sequence"/>
</dbReference>
<protein>
    <recommendedName>
        <fullName evidence="1">GST N-terminal domain-containing protein</fullName>
    </recommendedName>
</protein>
<comment type="caution">
    <text evidence="2">The sequence shown here is derived from an EMBL/GenBank/DDBJ whole genome shotgun (WGS) entry which is preliminary data.</text>
</comment>
<accession>A0AA39J6G0</accession>
<organism evidence="2 3">
    <name type="scientific">Armillaria borealis</name>
    <dbReference type="NCBI Taxonomy" id="47425"/>
    <lineage>
        <taxon>Eukaryota</taxon>
        <taxon>Fungi</taxon>
        <taxon>Dikarya</taxon>
        <taxon>Basidiomycota</taxon>
        <taxon>Agaricomycotina</taxon>
        <taxon>Agaricomycetes</taxon>
        <taxon>Agaricomycetidae</taxon>
        <taxon>Agaricales</taxon>
        <taxon>Marasmiineae</taxon>
        <taxon>Physalacriaceae</taxon>
        <taxon>Armillaria</taxon>
    </lineage>
</organism>
<evidence type="ECO:0000313" key="3">
    <source>
        <dbReference type="Proteomes" id="UP001175226"/>
    </source>
</evidence>
<evidence type="ECO:0000313" key="2">
    <source>
        <dbReference type="EMBL" id="KAK0435669.1"/>
    </source>
</evidence>
<proteinExistence type="predicted"/>